<organism evidence="1">
    <name type="scientific">Rhizophora mucronata</name>
    <name type="common">Asiatic mangrove</name>
    <dbReference type="NCBI Taxonomy" id="61149"/>
    <lineage>
        <taxon>Eukaryota</taxon>
        <taxon>Viridiplantae</taxon>
        <taxon>Streptophyta</taxon>
        <taxon>Embryophyta</taxon>
        <taxon>Tracheophyta</taxon>
        <taxon>Spermatophyta</taxon>
        <taxon>Magnoliopsida</taxon>
        <taxon>eudicotyledons</taxon>
        <taxon>Gunneridae</taxon>
        <taxon>Pentapetalae</taxon>
        <taxon>rosids</taxon>
        <taxon>fabids</taxon>
        <taxon>Malpighiales</taxon>
        <taxon>Rhizophoraceae</taxon>
        <taxon>Rhizophora</taxon>
    </lineage>
</organism>
<evidence type="ECO:0000313" key="1">
    <source>
        <dbReference type="EMBL" id="MBW91036.1"/>
    </source>
</evidence>
<dbReference type="AlphaFoldDB" id="A0A2P2JC14"/>
<proteinExistence type="predicted"/>
<protein>
    <submittedName>
        <fullName evidence="1">Uncharacterized protein</fullName>
    </submittedName>
</protein>
<reference evidence="1" key="1">
    <citation type="submission" date="2018-02" db="EMBL/GenBank/DDBJ databases">
        <title>Rhizophora mucronata_Transcriptome.</title>
        <authorList>
            <person name="Meera S.P."/>
            <person name="Sreeshan A."/>
            <person name="Augustine A."/>
        </authorList>
    </citation>
    <scope>NUCLEOTIDE SEQUENCE</scope>
    <source>
        <tissue evidence="1">Leaf</tissue>
    </source>
</reference>
<accession>A0A2P2JC14</accession>
<sequence>MTSLVYYFRFHYLLRLPMGKI</sequence>
<dbReference type="EMBL" id="GGEC01010553">
    <property type="protein sequence ID" value="MBW91036.1"/>
    <property type="molecule type" value="Transcribed_RNA"/>
</dbReference>
<name>A0A2P2JC14_RHIMU</name>